<feature type="coiled-coil region" evidence="1">
    <location>
        <begin position="138"/>
        <end position="168"/>
    </location>
</feature>
<evidence type="ECO:0000256" key="2">
    <source>
        <dbReference type="SAM" id="Phobius"/>
    </source>
</evidence>
<keyword evidence="2" id="KW-1133">Transmembrane helix</keyword>
<feature type="transmembrane region" description="Helical" evidence="2">
    <location>
        <begin position="108"/>
        <end position="130"/>
    </location>
</feature>
<dbReference type="EMBL" id="JAAJBV010000009">
    <property type="protein sequence ID" value="NHM05320.1"/>
    <property type="molecule type" value="Genomic_DNA"/>
</dbReference>
<keyword evidence="2" id="KW-0472">Membrane</keyword>
<evidence type="ECO:0000313" key="4">
    <source>
        <dbReference type="Proteomes" id="UP000761423"/>
    </source>
</evidence>
<dbReference type="RefSeq" id="WP_166237339.1">
    <property type="nucleotide sequence ID" value="NZ_JAAJBV010000009.1"/>
</dbReference>
<reference evidence="3 4" key="1">
    <citation type="submission" date="2020-02" db="EMBL/GenBank/DDBJ databases">
        <authorList>
            <person name="Chen W.-M."/>
        </authorList>
    </citation>
    <scope>NUCLEOTIDE SEQUENCE [LARGE SCALE GENOMIC DNA]</scope>
    <source>
        <strain evidence="3 4">TWA-26</strain>
    </source>
</reference>
<evidence type="ECO:0000313" key="3">
    <source>
        <dbReference type="EMBL" id="NHM05320.1"/>
    </source>
</evidence>
<keyword evidence="1" id="KW-0175">Coiled coil</keyword>
<proteinExistence type="predicted"/>
<sequence>MTKQNKIIAELIKESDLYSFNNNKKYSTDQYYSYATPDFLAWVSKVENFIRTNYDENSGPHRMLDSVNQKKFSGYYQSEFETEFTKLKGAIKSCENLKANKKINENNYILSLIKNPFFWTVIVVLISASYKLGFDNGNSRFDNEKNELNKQNLELNDSIQKLNNLIKKQDSISKPKTQ</sequence>
<accession>A0ABX0IJ39</accession>
<keyword evidence="4" id="KW-1185">Reference proteome</keyword>
<organism evidence="3 4">
    <name type="scientific">Flavobacterium celericrescens</name>
    <dbReference type="NCBI Taxonomy" id="2709780"/>
    <lineage>
        <taxon>Bacteria</taxon>
        <taxon>Pseudomonadati</taxon>
        <taxon>Bacteroidota</taxon>
        <taxon>Flavobacteriia</taxon>
        <taxon>Flavobacteriales</taxon>
        <taxon>Flavobacteriaceae</taxon>
        <taxon>Flavobacterium</taxon>
    </lineage>
</organism>
<comment type="caution">
    <text evidence="3">The sequence shown here is derived from an EMBL/GenBank/DDBJ whole genome shotgun (WGS) entry which is preliminary data.</text>
</comment>
<name>A0ABX0IJ39_9FLAO</name>
<evidence type="ECO:0000256" key="1">
    <source>
        <dbReference type="SAM" id="Coils"/>
    </source>
</evidence>
<gene>
    <name evidence="3" type="ORF">G4L40_11440</name>
</gene>
<dbReference type="Proteomes" id="UP000761423">
    <property type="component" value="Unassembled WGS sequence"/>
</dbReference>
<keyword evidence="2" id="KW-0812">Transmembrane</keyword>
<protein>
    <submittedName>
        <fullName evidence="3">Uncharacterized protein</fullName>
    </submittedName>
</protein>